<dbReference type="PANTHER" id="PTHR46564">
    <property type="entry name" value="TRANSPOSASE"/>
    <property type="match status" value="1"/>
</dbReference>
<dbReference type="SUPFAM" id="SSF46689">
    <property type="entry name" value="Homeodomain-like"/>
    <property type="match status" value="1"/>
</dbReference>
<accession>A0ABR8EVC1</accession>
<dbReference type="Gene3D" id="3.30.420.10">
    <property type="entry name" value="Ribonuclease H-like superfamily/Ribonuclease H"/>
    <property type="match status" value="1"/>
</dbReference>
<proteinExistence type="predicted"/>
<dbReference type="InterPro" id="IPR025959">
    <property type="entry name" value="Winged_HTH_dom"/>
</dbReference>
<name>A0ABR8EVC1_NOSLI</name>
<dbReference type="InterPro" id="IPR036397">
    <property type="entry name" value="RNaseH_sf"/>
</dbReference>
<comment type="caution">
    <text evidence="3">The sequence shown here is derived from an EMBL/GenBank/DDBJ whole genome shotgun (WGS) entry which is preliminary data.</text>
</comment>
<feature type="domain" description="Tc1-like transposase DDE" evidence="1">
    <location>
        <begin position="183"/>
        <end position="342"/>
    </location>
</feature>
<evidence type="ECO:0000313" key="3">
    <source>
        <dbReference type="EMBL" id="MBD2560575.1"/>
    </source>
</evidence>
<dbReference type="Pfam" id="PF13592">
    <property type="entry name" value="HTH_33"/>
    <property type="match status" value="1"/>
</dbReference>
<dbReference type="InterPro" id="IPR038717">
    <property type="entry name" value="Tc1-like_DDE_dom"/>
</dbReference>
<sequence length="373" mass="44183">MPPPAKNFLTSEQITQLQQALKESELPHVRERILIILLQNNGRTQQEISRFLGCSPRTVAYWCMHGDPDNLKSLHNKREYEHNRKATPEYIELLLKTVDKEPSDLGYEFGRWTAERLATYLTEQTGIDLSSSQVRRILKRKKYSYIWAKYDLEDKQDPIKRAEFKDKLAQYLMIAREQPERMQVWFWDESGFSLRVIRRKNWGKRGKRKNLTGQRRRGRVNVMGGIREGDRKRVCFFIKKGEGDIFYEQLQQLNEFIKQEWIEQGNIAESFQENGPKIILILDNASFHKRKDILTKIAQELPNFVLEFLPAYSPDYNIIELVWYSCKEYIAHRLFQSVDELKSILDKLLNQGELVIKWHRNIKNKGNNGYIAI</sequence>
<organism evidence="3 4">
    <name type="scientific">Nostoc linckia FACHB-391</name>
    <dbReference type="NCBI Taxonomy" id="2692906"/>
    <lineage>
        <taxon>Bacteria</taxon>
        <taxon>Bacillati</taxon>
        <taxon>Cyanobacteriota</taxon>
        <taxon>Cyanophyceae</taxon>
        <taxon>Nostocales</taxon>
        <taxon>Nostocaceae</taxon>
        <taxon>Nostoc</taxon>
    </lineage>
</organism>
<dbReference type="Pfam" id="PF13384">
    <property type="entry name" value="HTH_23"/>
    <property type="match status" value="1"/>
</dbReference>
<reference evidence="3 4" key="1">
    <citation type="journal article" date="2020" name="ISME J.">
        <title>Comparative genomics reveals insights into cyanobacterial evolution and habitat adaptation.</title>
        <authorList>
            <person name="Chen M.Y."/>
            <person name="Teng W.K."/>
            <person name="Zhao L."/>
            <person name="Hu C.X."/>
            <person name="Zhou Y.K."/>
            <person name="Han B.P."/>
            <person name="Song L.R."/>
            <person name="Shu W.S."/>
        </authorList>
    </citation>
    <scope>NUCLEOTIDE SEQUENCE [LARGE SCALE GENOMIC DNA]</scope>
    <source>
        <strain evidence="3 4">FACHB-391</strain>
    </source>
</reference>
<dbReference type="InterPro" id="IPR047655">
    <property type="entry name" value="Transpos_IS630-like"/>
</dbReference>
<dbReference type="NCBIfam" id="NF033545">
    <property type="entry name" value="transpos_IS630"/>
    <property type="match status" value="1"/>
</dbReference>
<keyword evidence="4" id="KW-1185">Reference proteome</keyword>
<evidence type="ECO:0000259" key="2">
    <source>
        <dbReference type="Pfam" id="PF13592"/>
    </source>
</evidence>
<dbReference type="EMBL" id="JACJTE010000006">
    <property type="protein sequence ID" value="MBD2560575.1"/>
    <property type="molecule type" value="Genomic_DNA"/>
</dbReference>
<evidence type="ECO:0000259" key="1">
    <source>
        <dbReference type="Pfam" id="PF13358"/>
    </source>
</evidence>
<dbReference type="InterPro" id="IPR009057">
    <property type="entry name" value="Homeodomain-like_sf"/>
</dbReference>
<gene>
    <name evidence="3" type="ORF">H6G95_08070</name>
</gene>
<dbReference type="PANTHER" id="PTHR46564:SF1">
    <property type="entry name" value="TRANSPOSASE"/>
    <property type="match status" value="1"/>
</dbReference>
<dbReference type="Pfam" id="PF13358">
    <property type="entry name" value="DDE_3"/>
    <property type="match status" value="1"/>
</dbReference>
<protein>
    <submittedName>
        <fullName evidence="3">IS630 family transposase</fullName>
    </submittedName>
</protein>
<feature type="domain" description="Winged helix-turn helix" evidence="2">
    <location>
        <begin position="108"/>
        <end position="167"/>
    </location>
</feature>
<evidence type="ECO:0000313" key="4">
    <source>
        <dbReference type="Proteomes" id="UP000604661"/>
    </source>
</evidence>
<dbReference type="RefSeq" id="WP_190971414.1">
    <property type="nucleotide sequence ID" value="NZ_JACJTE010000006.1"/>
</dbReference>
<dbReference type="Proteomes" id="UP000604661">
    <property type="component" value="Unassembled WGS sequence"/>
</dbReference>